<dbReference type="Proteomes" id="UP001418222">
    <property type="component" value="Unassembled WGS sequence"/>
</dbReference>
<evidence type="ECO:0000256" key="1">
    <source>
        <dbReference type="ARBA" id="ARBA00003291"/>
    </source>
</evidence>
<accession>A0AAP0BF70</accession>
<feature type="domain" description="EF-hand" evidence="6">
    <location>
        <begin position="40"/>
        <end position="75"/>
    </location>
</feature>
<sequence length="206" mass="22386">MADEISTTLRASATPAIIASLKPHLVRSTSPSFQLRSPSLNSVRLRRVFDLFDGNGDGEISVDELSLALDRLGLGIDPAELSSAVASYVQPGHLGLDFDSFSFLHRGIGDAIFDRDGGRAGGEEAPAEEEEEENDMREAFRVFDENGDGFISAKELQAVLGKLGLAEGRCLDRVHRMIGSVDRDSDGRVDFLEFKTMMKTIAVHTS</sequence>
<proteinExistence type="predicted"/>
<dbReference type="AlphaFoldDB" id="A0AAP0BF70"/>
<feature type="domain" description="EF-hand" evidence="6">
    <location>
        <begin position="131"/>
        <end position="166"/>
    </location>
</feature>
<dbReference type="SUPFAM" id="SSF47473">
    <property type="entry name" value="EF-hand"/>
    <property type="match status" value="1"/>
</dbReference>
<evidence type="ECO:0000313" key="8">
    <source>
        <dbReference type="Proteomes" id="UP001418222"/>
    </source>
</evidence>
<dbReference type="InterPro" id="IPR011992">
    <property type="entry name" value="EF-hand-dom_pair"/>
</dbReference>
<dbReference type="SMART" id="SM00054">
    <property type="entry name" value="EFh"/>
    <property type="match status" value="3"/>
</dbReference>
<evidence type="ECO:0000313" key="7">
    <source>
        <dbReference type="EMBL" id="KAK8937216.1"/>
    </source>
</evidence>
<gene>
    <name evidence="7" type="primary">CML42</name>
    <name evidence="7" type="ORF">KSP39_PZI012808</name>
</gene>
<dbReference type="InterPro" id="IPR039647">
    <property type="entry name" value="EF_hand_pair_protein_CML-like"/>
</dbReference>
<dbReference type="GO" id="GO:0005509">
    <property type="term" value="F:calcium ion binding"/>
    <property type="evidence" value="ECO:0007669"/>
    <property type="project" value="InterPro"/>
</dbReference>
<keyword evidence="4" id="KW-0106">Calcium</keyword>
<organism evidence="7 8">
    <name type="scientific">Platanthera zijinensis</name>
    <dbReference type="NCBI Taxonomy" id="2320716"/>
    <lineage>
        <taxon>Eukaryota</taxon>
        <taxon>Viridiplantae</taxon>
        <taxon>Streptophyta</taxon>
        <taxon>Embryophyta</taxon>
        <taxon>Tracheophyta</taxon>
        <taxon>Spermatophyta</taxon>
        <taxon>Magnoliopsida</taxon>
        <taxon>Liliopsida</taxon>
        <taxon>Asparagales</taxon>
        <taxon>Orchidaceae</taxon>
        <taxon>Orchidoideae</taxon>
        <taxon>Orchideae</taxon>
        <taxon>Orchidinae</taxon>
        <taxon>Platanthera</taxon>
    </lineage>
</organism>
<feature type="region of interest" description="Disordered" evidence="5">
    <location>
        <begin position="115"/>
        <end position="134"/>
    </location>
</feature>
<protein>
    <submittedName>
        <fullName evidence="7">Calcium-binding protein CML42</fullName>
    </submittedName>
</protein>
<reference evidence="7 8" key="1">
    <citation type="journal article" date="2022" name="Nat. Plants">
        <title>Genomes of leafy and leafless Platanthera orchids illuminate the evolution of mycoheterotrophy.</title>
        <authorList>
            <person name="Li M.H."/>
            <person name="Liu K.W."/>
            <person name="Li Z."/>
            <person name="Lu H.C."/>
            <person name="Ye Q.L."/>
            <person name="Zhang D."/>
            <person name="Wang J.Y."/>
            <person name="Li Y.F."/>
            <person name="Zhong Z.M."/>
            <person name="Liu X."/>
            <person name="Yu X."/>
            <person name="Liu D.K."/>
            <person name="Tu X.D."/>
            <person name="Liu B."/>
            <person name="Hao Y."/>
            <person name="Liao X.Y."/>
            <person name="Jiang Y.T."/>
            <person name="Sun W.H."/>
            <person name="Chen J."/>
            <person name="Chen Y.Q."/>
            <person name="Ai Y."/>
            <person name="Zhai J.W."/>
            <person name="Wu S.S."/>
            <person name="Zhou Z."/>
            <person name="Hsiao Y.Y."/>
            <person name="Wu W.L."/>
            <person name="Chen Y.Y."/>
            <person name="Lin Y.F."/>
            <person name="Hsu J.L."/>
            <person name="Li C.Y."/>
            <person name="Wang Z.W."/>
            <person name="Zhao X."/>
            <person name="Zhong W.Y."/>
            <person name="Ma X.K."/>
            <person name="Ma L."/>
            <person name="Huang J."/>
            <person name="Chen G.Z."/>
            <person name="Huang M.Z."/>
            <person name="Huang L."/>
            <person name="Peng D.H."/>
            <person name="Luo Y.B."/>
            <person name="Zou S.Q."/>
            <person name="Chen S.P."/>
            <person name="Lan S."/>
            <person name="Tsai W.C."/>
            <person name="Van de Peer Y."/>
            <person name="Liu Z.J."/>
        </authorList>
    </citation>
    <scope>NUCLEOTIDE SEQUENCE [LARGE SCALE GENOMIC DNA]</scope>
    <source>
        <strain evidence="7">Lor287</strain>
    </source>
</reference>
<dbReference type="InterPro" id="IPR002048">
    <property type="entry name" value="EF_hand_dom"/>
</dbReference>
<feature type="compositionally biased region" description="Acidic residues" evidence="5">
    <location>
        <begin position="125"/>
        <end position="134"/>
    </location>
</feature>
<evidence type="ECO:0000256" key="4">
    <source>
        <dbReference type="ARBA" id="ARBA00022837"/>
    </source>
</evidence>
<dbReference type="Gene3D" id="1.10.238.10">
    <property type="entry name" value="EF-hand"/>
    <property type="match status" value="2"/>
</dbReference>
<dbReference type="EMBL" id="JBBWWQ010000010">
    <property type="protein sequence ID" value="KAK8937216.1"/>
    <property type="molecule type" value="Genomic_DNA"/>
</dbReference>
<dbReference type="CDD" id="cd00051">
    <property type="entry name" value="EFh"/>
    <property type="match status" value="1"/>
</dbReference>
<dbReference type="PANTHER" id="PTHR10891">
    <property type="entry name" value="EF-HAND CALCIUM-BINDING DOMAIN CONTAINING PROTEIN"/>
    <property type="match status" value="1"/>
</dbReference>
<evidence type="ECO:0000256" key="5">
    <source>
        <dbReference type="SAM" id="MobiDB-lite"/>
    </source>
</evidence>
<keyword evidence="8" id="KW-1185">Reference proteome</keyword>
<keyword evidence="3" id="KW-0677">Repeat</keyword>
<comment type="caution">
    <text evidence="7">The sequence shown here is derived from an EMBL/GenBank/DDBJ whole genome shotgun (WGS) entry which is preliminary data.</text>
</comment>
<comment type="function">
    <text evidence="1">Potential calcium sensor.</text>
</comment>
<dbReference type="PROSITE" id="PS50222">
    <property type="entry name" value="EF_HAND_2"/>
    <property type="match status" value="3"/>
</dbReference>
<evidence type="ECO:0000256" key="3">
    <source>
        <dbReference type="ARBA" id="ARBA00022737"/>
    </source>
</evidence>
<dbReference type="InterPro" id="IPR018247">
    <property type="entry name" value="EF_Hand_1_Ca_BS"/>
</dbReference>
<feature type="domain" description="EF-hand" evidence="6">
    <location>
        <begin position="169"/>
        <end position="204"/>
    </location>
</feature>
<keyword evidence="2" id="KW-0479">Metal-binding</keyword>
<dbReference type="Pfam" id="PF13499">
    <property type="entry name" value="EF-hand_7"/>
    <property type="match status" value="1"/>
</dbReference>
<name>A0AAP0BF70_9ASPA</name>
<dbReference type="PROSITE" id="PS00018">
    <property type="entry name" value="EF_HAND_1"/>
    <property type="match status" value="3"/>
</dbReference>
<evidence type="ECO:0000259" key="6">
    <source>
        <dbReference type="PROSITE" id="PS50222"/>
    </source>
</evidence>
<dbReference type="Pfam" id="PF13405">
    <property type="entry name" value="EF-hand_6"/>
    <property type="match status" value="1"/>
</dbReference>
<evidence type="ECO:0000256" key="2">
    <source>
        <dbReference type="ARBA" id="ARBA00022723"/>
    </source>
</evidence>
<dbReference type="FunFam" id="1.10.238.10:FF:000089">
    <property type="entry name" value="calmodulin-like protein 3"/>
    <property type="match status" value="1"/>
</dbReference>